<proteinExistence type="predicted"/>
<feature type="domain" description="Zn(2)-C6 fungal-type" evidence="9">
    <location>
        <begin position="331"/>
        <end position="361"/>
    </location>
</feature>
<dbReference type="InterPro" id="IPR001138">
    <property type="entry name" value="Zn2Cys6_DnaBD"/>
</dbReference>
<keyword evidence="3" id="KW-0862">Zinc</keyword>
<reference evidence="10 11" key="2">
    <citation type="journal article" date="2014" name="J. Gen. Appl. Microbiol.">
        <title>The early diverging ascomycetous budding yeast Saitoella complicata has three histone deacetylases belonging to the Clr6, Hos2, and Rpd3 lineages.</title>
        <authorList>
            <person name="Nishida H."/>
            <person name="Matsumoto T."/>
            <person name="Kondo S."/>
            <person name="Hamamoto M."/>
            <person name="Yoshikawa H."/>
        </authorList>
    </citation>
    <scope>NUCLEOTIDE SEQUENCE [LARGE SCALE GENOMIC DNA]</scope>
    <source>
        <strain evidence="10 11">NRRL Y-17804</strain>
    </source>
</reference>
<evidence type="ECO:0000313" key="11">
    <source>
        <dbReference type="Proteomes" id="UP000033140"/>
    </source>
</evidence>
<dbReference type="PANTHER" id="PTHR31313:SF81">
    <property type="entry name" value="TY1 ENHANCER ACTIVATOR"/>
    <property type="match status" value="1"/>
</dbReference>
<dbReference type="GO" id="GO:0008270">
    <property type="term" value="F:zinc ion binding"/>
    <property type="evidence" value="ECO:0007669"/>
    <property type="project" value="InterPro"/>
</dbReference>
<dbReference type="CDD" id="cd12148">
    <property type="entry name" value="fungal_TF_MHR"/>
    <property type="match status" value="1"/>
</dbReference>
<feature type="compositionally biased region" description="Pro residues" evidence="8">
    <location>
        <begin position="277"/>
        <end position="293"/>
    </location>
</feature>
<dbReference type="CDD" id="cd00067">
    <property type="entry name" value="GAL4"/>
    <property type="match status" value="1"/>
</dbReference>
<feature type="compositionally biased region" description="Basic and acidic residues" evidence="8">
    <location>
        <begin position="203"/>
        <end position="255"/>
    </location>
</feature>
<organism evidence="10 11">
    <name type="scientific">Saitoella complicata (strain BCRC 22490 / CBS 7301 / JCM 7358 / NBRC 10748 / NRRL Y-17804)</name>
    <dbReference type="NCBI Taxonomy" id="698492"/>
    <lineage>
        <taxon>Eukaryota</taxon>
        <taxon>Fungi</taxon>
        <taxon>Dikarya</taxon>
        <taxon>Ascomycota</taxon>
        <taxon>Taphrinomycotina</taxon>
        <taxon>Taphrinomycotina incertae sedis</taxon>
        <taxon>Saitoella</taxon>
    </lineage>
</organism>
<dbReference type="EMBL" id="BACD03000012">
    <property type="protein sequence ID" value="GAO48044.1"/>
    <property type="molecule type" value="Genomic_DNA"/>
</dbReference>
<evidence type="ECO:0000256" key="8">
    <source>
        <dbReference type="SAM" id="MobiDB-lite"/>
    </source>
</evidence>
<gene>
    <name evidence="10" type="ORF">G7K_2232-t1</name>
</gene>
<dbReference type="GO" id="GO:0003677">
    <property type="term" value="F:DNA binding"/>
    <property type="evidence" value="ECO:0007669"/>
    <property type="project" value="UniProtKB-KW"/>
</dbReference>
<keyword evidence="6" id="KW-0804">Transcription</keyword>
<evidence type="ECO:0000256" key="1">
    <source>
        <dbReference type="ARBA" id="ARBA00004123"/>
    </source>
</evidence>
<evidence type="ECO:0000256" key="7">
    <source>
        <dbReference type="ARBA" id="ARBA00023242"/>
    </source>
</evidence>
<evidence type="ECO:0000256" key="3">
    <source>
        <dbReference type="ARBA" id="ARBA00022833"/>
    </source>
</evidence>
<evidence type="ECO:0000256" key="5">
    <source>
        <dbReference type="ARBA" id="ARBA00023125"/>
    </source>
</evidence>
<sequence>MCATSCLVRDQCVSFRSQRSGRRRVRSGNMHPKSSFVIQLQSPGPFHQSILTVQLNPTRSRTVLSLRDASQSLLLWIFPFSGSPRERVEAHGPMAMCTIRGLSLSAQAKERAIKLHGATVEPHQIPGSPNPRPQFMHGLSLEKQPLREGTWENQPDLSISHTVAAIPAQTCLTEALEIDCDNQQSRIKYPGSKDRTSSPQVKSRFEKRSFEEKEQEQIFEERRTRRDREKFRQEFTYDTRDARQSSTKMEGHGDYAARSTHHNMSIPPGHDHSQMGYPPPGSGVAQPPPPQQQQPPVINRQPTAPKFEDSPGPEIKQEGGTKAKRRCVTTACFPCRRRKSKCDGGLPVCLTCQLYKTECAYDTESDRRRNRTHSRQHVDALKIRVGALEALITSLQSCPRDKTDSLLSYIRDTPLETLILDFDPANNTPQNAEGSGTRTPIGPSLVTDLSEVMGQLRVDDAGELRFFGPTSNLNLVEGSEKDTPATQRSISLSPRAQTAKMANTWYDSTLVSHLLELYWTWQHPYFVVLDRTAFMRDYHAGGGKYYSELLLNAILAHAAPYSSRSDLRDVGGEVCTAGYHFYQRARELLEDELEKPSITTVQALALLGSREAGCGRDARGWIFSGMSFRMALDLGLHLDCRRFVEVGAMRAEEAEIRSVTFWGCYVFDKGWSTYMGRPSLIPADDVTVPKPNISLNEEALPWRAYYEPSFPIQQLPDVPLHLYSTFGSICSLTEILGSLMQGLYSSSPTKVGASGRVGRVGEIWTRLRGWEDGLEGWAKVGGVGSGPGDVGLPSVVLMHMMYHTTVILLFRPFLAKKEPVLKGTALPRQMCTNAAMAIANLLTYYRQRFSLRYVVNLSVHILFTACTIHLVDATVATSSVESRAESRKALRVCSDGLAEISNTWESASRSLRVVGALARKWNVGSKDDFPSLVPPGAEGLPSPEMHLRNWQPVGMASTPGPLDFFADAGVVGWDNSGAGVGNNGVAPVMPVPGVLPGFPAFMDLNNMAWGVGHGDMTGAAQGHQGYLPGP</sequence>
<protein>
    <recommendedName>
        <fullName evidence="9">Zn(2)-C6 fungal-type domain-containing protein</fullName>
    </recommendedName>
</protein>
<dbReference type="Proteomes" id="UP000033140">
    <property type="component" value="Unassembled WGS sequence"/>
</dbReference>
<comment type="caution">
    <text evidence="10">The sequence shown here is derived from an EMBL/GenBank/DDBJ whole genome shotgun (WGS) entry which is preliminary data.</text>
</comment>
<dbReference type="PROSITE" id="PS50048">
    <property type="entry name" value="ZN2_CY6_FUNGAL_2"/>
    <property type="match status" value="1"/>
</dbReference>
<keyword evidence="2" id="KW-0479">Metal-binding</keyword>
<feature type="compositionally biased region" description="Polar residues" evidence="8">
    <location>
        <begin position="425"/>
        <end position="438"/>
    </location>
</feature>
<keyword evidence="4" id="KW-0805">Transcription regulation</keyword>
<feature type="region of interest" description="Disordered" evidence="8">
    <location>
        <begin position="186"/>
        <end position="321"/>
    </location>
</feature>
<dbReference type="Pfam" id="PF00172">
    <property type="entry name" value="Zn_clus"/>
    <property type="match status" value="1"/>
</dbReference>
<dbReference type="PROSITE" id="PS00463">
    <property type="entry name" value="ZN2_CY6_FUNGAL_1"/>
    <property type="match status" value="1"/>
</dbReference>
<feature type="region of interest" description="Disordered" evidence="8">
    <location>
        <begin position="421"/>
        <end position="441"/>
    </location>
</feature>
<evidence type="ECO:0000256" key="2">
    <source>
        <dbReference type="ARBA" id="ARBA00022723"/>
    </source>
</evidence>
<dbReference type="SUPFAM" id="SSF57701">
    <property type="entry name" value="Zn2/Cys6 DNA-binding domain"/>
    <property type="match status" value="1"/>
</dbReference>
<dbReference type="GO" id="GO:0006351">
    <property type="term" value="P:DNA-templated transcription"/>
    <property type="evidence" value="ECO:0007669"/>
    <property type="project" value="InterPro"/>
</dbReference>
<evidence type="ECO:0000256" key="4">
    <source>
        <dbReference type="ARBA" id="ARBA00023015"/>
    </source>
</evidence>
<dbReference type="Pfam" id="PF04082">
    <property type="entry name" value="Fungal_trans"/>
    <property type="match status" value="1"/>
</dbReference>
<evidence type="ECO:0000256" key="6">
    <source>
        <dbReference type="ARBA" id="ARBA00023163"/>
    </source>
</evidence>
<keyword evidence="11" id="KW-1185">Reference proteome</keyword>
<accession>A0A0E9NDX2</accession>
<evidence type="ECO:0000313" key="10">
    <source>
        <dbReference type="EMBL" id="GAO48044.1"/>
    </source>
</evidence>
<dbReference type="InterPro" id="IPR007219">
    <property type="entry name" value="XnlR_reg_dom"/>
</dbReference>
<dbReference type="GO" id="GO:0000981">
    <property type="term" value="F:DNA-binding transcription factor activity, RNA polymerase II-specific"/>
    <property type="evidence" value="ECO:0007669"/>
    <property type="project" value="InterPro"/>
</dbReference>
<keyword evidence="7" id="KW-0539">Nucleus</keyword>
<dbReference type="Gene3D" id="4.10.240.10">
    <property type="entry name" value="Zn(2)-C6 fungal-type DNA-binding domain"/>
    <property type="match status" value="1"/>
</dbReference>
<dbReference type="STRING" id="698492.A0A0E9NDX2"/>
<comment type="subcellular location">
    <subcellularLocation>
        <location evidence="1">Nucleus</location>
    </subcellularLocation>
</comment>
<name>A0A0E9NDX2_SAICN</name>
<keyword evidence="5" id="KW-0238">DNA-binding</keyword>
<evidence type="ECO:0000259" key="9">
    <source>
        <dbReference type="PROSITE" id="PS50048"/>
    </source>
</evidence>
<reference evidence="10 11" key="3">
    <citation type="journal article" date="2015" name="Genome Announc.">
        <title>Draft Genome Sequence of the Archiascomycetous Yeast Saitoella complicata.</title>
        <authorList>
            <person name="Yamauchi K."/>
            <person name="Kondo S."/>
            <person name="Hamamoto M."/>
            <person name="Takahashi Y."/>
            <person name="Ogura Y."/>
            <person name="Hayashi T."/>
            <person name="Nishida H."/>
        </authorList>
    </citation>
    <scope>NUCLEOTIDE SEQUENCE [LARGE SCALE GENOMIC DNA]</scope>
    <source>
        <strain evidence="10 11">NRRL Y-17804</strain>
    </source>
</reference>
<dbReference type="PANTHER" id="PTHR31313">
    <property type="entry name" value="TY1 ENHANCER ACTIVATOR"/>
    <property type="match status" value="1"/>
</dbReference>
<reference evidence="10 11" key="1">
    <citation type="journal article" date="2011" name="J. Gen. Appl. Microbiol.">
        <title>Draft genome sequencing of the enigmatic yeast Saitoella complicata.</title>
        <authorList>
            <person name="Nishida H."/>
            <person name="Hamamoto M."/>
            <person name="Sugiyama J."/>
        </authorList>
    </citation>
    <scope>NUCLEOTIDE SEQUENCE [LARGE SCALE GENOMIC DNA]</scope>
    <source>
        <strain evidence="10 11">NRRL Y-17804</strain>
    </source>
</reference>
<dbReference type="SMART" id="SM00066">
    <property type="entry name" value="GAL4"/>
    <property type="match status" value="1"/>
</dbReference>
<dbReference type="GO" id="GO:0005634">
    <property type="term" value="C:nucleus"/>
    <property type="evidence" value="ECO:0007669"/>
    <property type="project" value="UniProtKB-SubCell"/>
</dbReference>
<dbReference type="InterPro" id="IPR051615">
    <property type="entry name" value="Transcr_Regulatory_Elem"/>
</dbReference>
<dbReference type="OMA" id="ITTWTEV"/>
<dbReference type="AlphaFoldDB" id="A0A0E9NDX2"/>
<dbReference type="SMART" id="SM00906">
    <property type="entry name" value="Fungal_trans"/>
    <property type="match status" value="1"/>
</dbReference>
<dbReference type="InterPro" id="IPR036864">
    <property type="entry name" value="Zn2-C6_fun-type_DNA-bd_sf"/>
</dbReference>